<feature type="DNA-binding region" description="H-T-H motif" evidence="2">
    <location>
        <begin position="35"/>
        <end position="54"/>
    </location>
</feature>
<accession>A0A1E5FYQ2</accession>
<evidence type="ECO:0000313" key="5">
    <source>
        <dbReference type="Proteomes" id="UP000094296"/>
    </source>
</evidence>
<dbReference type="GO" id="GO:0003677">
    <property type="term" value="F:DNA binding"/>
    <property type="evidence" value="ECO:0007669"/>
    <property type="project" value="UniProtKB-UniRule"/>
</dbReference>
<reference evidence="4 5" key="1">
    <citation type="submission" date="2016-09" db="EMBL/GenBank/DDBJ databases">
        <title>Draft genome sequence for the type strain of Desulfuribacillus alkaliarsenatis AHT28, an obligately anaerobic, sulfidogenic bacterium isolated from Russian soda lake sediments.</title>
        <authorList>
            <person name="Abin C.A."/>
            <person name="Hollibaugh J.T."/>
        </authorList>
    </citation>
    <scope>NUCLEOTIDE SEQUENCE [LARGE SCALE GENOMIC DNA]</scope>
    <source>
        <strain evidence="4 5">AHT28</strain>
    </source>
</reference>
<name>A0A1E5FYQ2_9FIRM</name>
<organism evidence="4 5">
    <name type="scientific">Desulfuribacillus alkaliarsenatis</name>
    <dbReference type="NCBI Taxonomy" id="766136"/>
    <lineage>
        <taxon>Bacteria</taxon>
        <taxon>Bacillati</taxon>
        <taxon>Bacillota</taxon>
        <taxon>Desulfuribacillia</taxon>
        <taxon>Desulfuribacillales</taxon>
        <taxon>Desulfuribacillaceae</taxon>
        <taxon>Desulfuribacillus</taxon>
    </lineage>
</organism>
<evidence type="ECO:0000256" key="1">
    <source>
        <dbReference type="ARBA" id="ARBA00023125"/>
    </source>
</evidence>
<dbReference type="PANTHER" id="PTHR43479:SF11">
    <property type="entry name" value="ACREF_ENVCD OPERON REPRESSOR-RELATED"/>
    <property type="match status" value="1"/>
</dbReference>
<dbReference type="OrthoDB" id="9815924at2"/>
<dbReference type="RefSeq" id="WP_069644268.1">
    <property type="nucleotide sequence ID" value="NZ_MIJE01000035.1"/>
</dbReference>
<dbReference type="SUPFAM" id="SSF46689">
    <property type="entry name" value="Homeodomain-like"/>
    <property type="match status" value="1"/>
</dbReference>
<evidence type="ECO:0000256" key="2">
    <source>
        <dbReference type="PROSITE-ProRule" id="PRU00335"/>
    </source>
</evidence>
<dbReference type="InterPro" id="IPR009057">
    <property type="entry name" value="Homeodomain-like_sf"/>
</dbReference>
<proteinExistence type="predicted"/>
<gene>
    <name evidence="4" type="ORF">BHF68_11385</name>
</gene>
<dbReference type="Proteomes" id="UP000094296">
    <property type="component" value="Unassembled WGS sequence"/>
</dbReference>
<feature type="domain" description="HTH tetR-type" evidence="3">
    <location>
        <begin position="12"/>
        <end position="72"/>
    </location>
</feature>
<dbReference type="InterPro" id="IPR001647">
    <property type="entry name" value="HTH_TetR"/>
</dbReference>
<keyword evidence="5" id="KW-1185">Reference proteome</keyword>
<dbReference type="PROSITE" id="PS50977">
    <property type="entry name" value="HTH_TETR_2"/>
    <property type="match status" value="1"/>
</dbReference>
<evidence type="ECO:0000259" key="3">
    <source>
        <dbReference type="PROSITE" id="PS50977"/>
    </source>
</evidence>
<dbReference type="Gene3D" id="1.10.357.10">
    <property type="entry name" value="Tetracycline Repressor, domain 2"/>
    <property type="match status" value="1"/>
</dbReference>
<evidence type="ECO:0000313" key="4">
    <source>
        <dbReference type="EMBL" id="OEF95702.1"/>
    </source>
</evidence>
<protein>
    <submittedName>
        <fullName evidence="4">Transcriptional regulator</fullName>
    </submittedName>
</protein>
<dbReference type="Pfam" id="PF00440">
    <property type="entry name" value="TetR_N"/>
    <property type="match status" value="1"/>
</dbReference>
<dbReference type="PANTHER" id="PTHR43479">
    <property type="entry name" value="ACREF/ENVCD OPERON REPRESSOR-RELATED"/>
    <property type="match status" value="1"/>
</dbReference>
<keyword evidence="1 2" id="KW-0238">DNA-binding</keyword>
<dbReference type="STRING" id="766136.BHF68_11385"/>
<sequence length="212" mass="24236">MNIKNRQERDREERRELILNAASEIIMQEGIEKLSVRKIGKKIEYSPAIIYHYFKDMDEIIFHVMSRGYQKIIGALASLKITSTTPDGAIKERTRAYINVTLEMGEDYKYVMLNKSPHVKQHTAHMFKGASASKPALAILCRDLKALYPKADDEIIELTAQAISASTFGLIMRLLIEDDIDDTQRERLINHFINTIVDGMIKSGIDYTNKTN</sequence>
<dbReference type="EMBL" id="MIJE01000035">
    <property type="protein sequence ID" value="OEF95702.1"/>
    <property type="molecule type" value="Genomic_DNA"/>
</dbReference>
<comment type="caution">
    <text evidence="4">The sequence shown here is derived from an EMBL/GenBank/DDBJ whole genome shotgun (WGS) entry which is preliminary data.</text>
</comment>
<dbReference type="AlphaFoldDB" id="A0A1E5FYQ2"/>
<dbReference type="InterPro" id="IPR050624">
    <property type="entry name" value="HTH-type_Tx_Regulator"/>
</dbReference>